<protein>
    <recommendedName>
        <fullName evidence="7">Major facilitator superfamily (MFS) profile domain-containing protein</fullName>
    </recommendedName>
</protein>
<evidence type="ECO:0000313" key="9">
    <source>
        <dbReference type="Proteomes" id="UP000028545"/>
    </source>
</evidence>
<feature type="transmembrane region" description="Helical" evidence="6">
    <location>
        <begin position="117"/>
        <end position="135"/>
    </location>
</feature>
<dbReference type="VEuPathDB" id="FungiDB:SAPIO_CDS9270"/>
<feature type="domain" description="Major facilitator superfamily (MFS) profile" evidence="7">
    <location>
        <begin position="51"/>
        <end position="466"/>
    </location>
</feature>
<keyword evidence="4 6" id="KW-1133">Transmembrane helix</keyword>
<dbReference type="GO" id="GO:0016020">
    <property type="term" value="C:membrane"/>
    <property type="evidence" value="ECO:0007669"/>
    <property type="project" value="UniProtKB-SubCell"/>
</dbReference>
<evidence type="ECO:0000256" key="3">
    <source>
        <dbReference type="ARBA" id="ARBA00022692"/>
    </source>
</evidence>
<feature type="transmembrane region" description="Helical" evidence="6">
    <location>
        <begin position="141"/>
        <end position="165"/>
    </location>
</feature>
<feature type="transmembrane region" description="Helical" evidence="6">
    <location>
        <begin position="49"/>
        <end position="69"/>
    </location>
</feature>
<feature type="transmembrane region" description="Helical" evidence="6">
    <location>
        <begin position="177"/>
        <end position="200"/>
    </location>
</feature>
<dbReference type="EMBL" id="JOWA01000132">
    <property type="protein sequence ID" value="KEZ40213.1"/>
    <property type="molecule type" value="Genomic_DNA"/>
</dbReference>
<keyword evidence="9" id="KW-1185">Reference proteome</keyword>
<gene>
    <name evidence="8" type="ORF">SAPIO_CDS9270</name>
</gene>
<dbReference type="HOGENOM" id="CLU_001265_0_1_1"/>
<name>A0A084FYQ1_PSEDA</name>
<feature type="transmembrane region" description="Helical" evidence="6">
    <location>
        <begin position="373"/>
        <end position="396"/>
    </location>
</feature>
<dbReference type="InterPro" id="IPR011701">
    <property type="entry name" value="MFS"/>
</dbReference>
<dbReference type="AlphaFoldDB" id="A0A084FYQ1"/>
<dbReference type="SUPFAM" id="SSF103473">
    <property type="entry name" value="MFS general substrate transporter"/>
    <property type="match status" value="1"/>
</dbReference>
<dbReference type="Pfam" id="PF07690">
    <property type="entry name" value="MFS_1"/>
    <property type="match status" value="1"/>
</dbReference>
<dbReference type="PANTHER" id="PTHR43791:SF48">
    <property type="entry name" value="TRANSPORTER, PUTATIVE (AFU_ORTHOLOGUE AFUA_4G01000)-RELATED"/>
    <property type="match status" value="1"/>
</dbReference>
<feature type="transmembrane region" description="Helical" evidence="6">
    <location>
        <begin position="212"/>
        <end position="232"/>
    </location>
</feature>
<dbReference type="KEGG" id="sapo:SAPIO_CDS9270"/>
<comment type="caution">
    <text evidence="8">The sequence shown here is derived from an EMBL/GenBank/DDBJ whole genome shotgun (WGS) entry which is preliminary data.</text>
</comment>
<dbReference type="PANTHER" id="PTHR43791">
    <property type="entry name" value="PERMEASE-RELATED"/>
    <property type="match status" value="1"/>
</dbReference>
<sequence>MEKESNPAVEQYESVLAVSAAGSAKEAESAVSPYLDPEKEKKLRRKIDCYVVPPVALLYLFCFIDRANIGNARLANFEKDLGLKGQDYNMVLSIFYISYALCEMPSVLLCKYVGPGWFLPLTTLFFGIVTIGTAFCETKGQIIACRFLLGIFEAGMLPGVAYYLSRWYRHAELSFRLGMYMLMTPTAGAFGGLLASAILSLDHFGSLTAWRMIFGIEGIITTGLGFILLFLMTDNPSTARWLTAEEKELALARVVSERVGQEEVVDKMNFAKLKNGISNPITLVTAFIFLCGNVVVLGISFFLPTIIRAIYPGRTTVQQQLLTVPPYVVGAFCLLTFSWMATKYNTRQIFLFMSAPTVMAGYAILLGSQNPNVRYAGVFLAASCAFLGGSLSNAQVSANTVSDTARSVAIGTNVMMGYFGGLIATWTYLPWDGPMYPIGNGLNLAVSGCIGIASIAGLVWMKADNKKRDQMAPAEREELLAGLTHEQIADLDWRHPDFRWNP</sequence>
<organism evidence="8 9">
    <name type="scientific">Pseudallescheria apiosperma</name>
    <name type="common">Scedosporium apiospermum</name>
    <dbReference type="NCBI Taxonomy" id="563466"/>
    <lineage>
        <taxon>Eukaryota</taxon>
        <taxon>Fungi</taxon>
        <taxon>Dikarya</taxon>
        <taxon>Ascomycota</taxon>
        <taxon>Pezizomycotina</taxon>
        <taxon>Sordariomycetes</taxon>
        <taxon>Hypocreomycetidae</taxon>
        <taxon>Microascales</taxon>
        <taxon>Microascaceae</taxon>
        <taxon>Scedosporium</taxon>
    </lineage>
</organism>
<evidence type="ECO:0000256" key="2">
    <source>
        <dbReference type="ARBA" id="ARBA00022448"/>
    </source>
</evidence>
<evidence type="ECO:0000259" key="7">
    <source>
        <dbReference type="PROSITE" id="PS50850"/>
    </source>
</evidence>
<proteinExistence type="predicted"/>
<dbReference type="OrthoDB" id="2985014at2759"/>
<dbReference type="FunFam" id="1.20.1250.20:FF:000013">
    <property type="entry name" value="MFS general substrate transporter"/>
    <property type="match status" value="1"/>
</dbReference>
<dbReference type="Proteomes" id="UP000028545">
    <property type="component" value="Unassembled WGS sequence"/>
</dbReference>
<feature type="transmembrane region" description="Helical" evidence="6">
    <location>
        <begin position="349"/>
        <end position="367"/>
    </location>
</feature>
<accession>A0A084FYQ1</accession>
<comment type="subcellular location">
    <subcellularLocation>
        <location evidence="1">Membrane</location>
        <topology evidence="1">Multi-pass membrane protein</topology>
    </subcellularLocation>
</comment>
<keyword evidence="3 6" id="KW-0812">Transmembrane</keyword>
<dbReference type="FunFam" id="1.20.1250.20:FF:000018">
    <property type="entry name" value="MFS transporter permease"/>
    <property type="match status" value="1"/>
</dbReference>
<feature type="transmembrane region" description="Helical" evidence="6">
    <location>
        <begin position="441"/>
        <end position="461"/>
    </location>
</feature>
<feature type="transmembrane region" description="Helical" evidence="6">
    <location>
        <begin position="324"/>
        <end position="342"/>
    </location>
</feature>
<keyword evidence="2" id="KW-0813">Transport</keyword>
<feature type="transmembrane region" description="Helical" evidence="6">
    <location>
        <begin position="89"/>
        <end position="110"/>
    </location>
</feature>
<dbReference type="GO" id="GO:0022857">
    <property type="term" value="F:transmembrane transporter activity"/>
    <property type="evidence" value="ECO:0007669"/>
    <property type="project" value="InterPro"/>
</dbReference>
<evidence type="ECO:0000256" key="1">
    <source>
        <dbReference type="ARBA" id="ARBA00004141"/>
    </source>
</evidence>
<evidence type="ECO:0000256" key="4">
    <source>
        <dbReference type="ARBA" id="ARBA00022989"/>
    </source>
</evidence>
<evidence type="ECO:0000256" key="6">
    <source>
        <dbReference type="SAM" id="Phobius"/>
    </source>
</evidence>
<keyword evidence="5 6" id="KW-0472">Membrane</keyword>
<reference evidence="8 9" key="1">
    <citation type="journal article" date="2014" name="Genome Announc.">
        <title>Draft genome sequence of the pathogenic fungus Scedosporium apiospermum.</title>
        <authorList>
            <person name="Vandeputte P."/>
            <person name="Ghamrawi S."/>
            <person name="Rechenmann M."/>
            <person name="Iltis A."/>
            <person name="Giraud S."/>
            <person name="Fleury M."/>
            <person name="Thornton C."/>
            <person name="Delhaes L."/>
            <person name="Meyer W."/>
            <person name="Papon N."/>
            <person name="Bouchara J.P."/>
        </authorList>
    </citation>
    <scope>NUCLEOTIDE SEQUENCE [LARGE SCALE GENOMIC DNA]</scope>
    <source>
        <strain evidence="8 9">IHEM 14462</strain>
    </source>
</reference>
<evidence type="ECO:0000313" key="8">
    <source>
        <dbReference type="EMBL" id="KEZ40213.1"/>
    </source>
</evidence>
<dbReference type="PROSITE" id="PS50850">
    <property type="entry name" value="MFS"/>
    <property type="match status" value="1"/>
</dbReference>
<dbReference type="RefSeq" id="XP_016640012.1">
    <property type="nucleotide sequence ID" value="XM_016790709.1"/>
</dbReference>
<dbReference type="Gene3D" id="1.20.1250.20">
    <property type="entry name" value="MFS general substrate transporter like domains"/>
    <property type="match status" value="2"/>
</dbReference>
<feature type="transmembrane region" description="Helical" evidence="6">
    <location>
        <begin position="408"/>
        <end position="429"/>
    </location>
</feature>
<dbReference type="GeneID" id="27728342"/>
<dbReference type="InterPro" id="IPR020846">
    <property type="entry name" value="MFS_dom"/>
</dbReference>
<feature type="transmembrane region" description="Helical" evidence="6">
    <location>
        <begin position="281"/>
        <end position="304"/>
    </location>
</feature>
<dbReference type="InterPro" id="IPR036259">
    <property type="entry name" value="MFS_trans_sf"/>
</dbReference>
<evidence type="ECO:0000256" key="5">
    <source>
        <dbReference type="ARBA" id="ARBA00023136"/>
    </source>
</evidence>